<dbReference type="EMBL" id="CP157743">
    <property type="protein sequence ID" value="XBS19711.1"/>
    <property type="molecule type" value="Genomic_DNA"/>
</dbReference>
<dbReference type="RefSeq" id="WP_305907548.1">
    <property type="nucleotide sequence ID" value="NZ_CP157743.1"/>
</dbReference>
<dbReference type="Proteomes" id="UP001225378">
    <property type="component" value="Chromosome"/>
</dbReference>
<name>A0AAU7NRV1_9GAMM</name>
<accession>A0AAU7NRV1</accession>
<sequence length="173" mass="19187">MHRATKLPELPALTRDFLQQSGLLMDNVFASRWQQVGMKTLLSRAGFKKRSGASIHEVMYALVLWVWLAKESIVMFARDSVQSSLGKDVLYDTLNREDLNWRRCHSQVAQKAARALVSAGPKALVLDDSIQQRFGKKMPGDVQSFRSYDGAACHGAAGVGLGLELRSRLRAVG</sequence>
<gene>
    <name evidence="1" type="ORF">Q9L42_015285</name>
</gene>
<organism evidence="1 2">
    <name type="scientific">Methylomarinum roseum</name>
    <dbReference type="NCBI Taxonomy" id="3067653"/>
    <lineage>
        <taxon>Bacteria</taxon>
        <taxon>Pseudomonadati</taxon>
        <taxon>Pseudomonadota</taxon>
        <taxon>Gammaproteobacteria</taxon>
        <taxon>Methylococcales</taxon>
        <taxon>Methylococcaceae</taxon>
        <taxon>Methylomarinum</taxon>
    </lineage>
</organism>
<protein>
    <recommendedName>
        <fullName evidence="3">Transposase IS701-like DDE domain-containing protein</fullName>
    </recommendedName>
</protein>
<proteinExistence type="predicted"/>
<keyword evidence="2" id="KW-1185">Reference proteome</keyword>
<evidence type="ECO:0008006" key="3">
    <source>
        <dbReference type="Google" id="ProtNLM"/>
    </source>
</evidence>
<evidence type="ECO:0000313" key="1">
    <source>
        <dbReference type="EMBL" id="XBS19711.1"/>
    </source>
</evidence>
<evidence type="ECO:0000313" key="2">
    <source>
        <dbReference type="Proteomes" id="UP001225378"/>
    </source>
</evidence>
<dbReference type="AlphaFoldDB" id="A0AAU7NRV1"/>
<dbReference type="KEGG" id="mech:Q9L42_015285"/>
<reference evidence="1 2" key="1">
    <citation type="journal article" date="2024" name="Microbiology">
        <title>Methylomarinum rosea sp. nov., a novel halophilic methanotrophic bacterium from the hypersaline Lake Elton.</title>
        <authorList>
            <person name="Suleimanov R.Z."/>
            <person name="Oshkin I.Y."/>
            <person name="Danilova O.V."/>
            <person name="Suzina N.E."/>
            <person name="Dedysh S.N."/>
        </authorList>
    </citation>
    <scope>NUCLEOTIDE SEQUENCE [LARGE SCALE GENOMIC DNA]</scope>
    <source>
        <strain evidence="1 2">Ch1-1</strain>
    </source>
</reference>